<accession>A0A0V0QY48</accession>
<dbReference type="OrthoDB" id="10268090at2759"/>
<feature type="coiled-coil region" evidence="2">
    <location>
        <begin position="123"/>
        <end position="157"/>
    </location>
</feature>
<evidence type="ECO:0000259" key="4">
    <source>
        <dbReference type="Pfam" id="PF03435"/>
    </source>
</evidence>
<keyword evidence="2" id="KW-0175">Coiled coil</keyword>
<dbReference type="AlphaFoldDB" id="A0A0V0QY48"/>
<dbReference type="PANTHER" id="PTHR12286">
    <property type="entry name" value="SACCHAROPINE DEHYDROGENASE-LIKE OXIDOREDUCTASE"/>
    <property type="match status" value="1"/>
</dbReference>
<keyword evidence="3" id="KW-0472">Membrane</keyword>
<dbReference type="FunCoup" id="A0A0V0QY48">
    <property type="interactions" value="3"/>
</dbReference>
<dbReference type="GO" id="GO:0009247">
    <property type="term" value="P:glycolipid biosynthetic process"/>
    <property type="evidence" value="ECO:0007669"/>
    <property type="project" value="TreeGrafter"/>
</dbReference>
<organism evidence="5 6">
    <name type="scientific">Pseudocohnilembus persalinus</name>
    <name type="common">Ciliate</name>
    <dbReference type="NCBI Taxonomy" id="266149"/>
    <lineage>
        <taxon>Eukaryota</taxon>
        <taxon>Sar</taxon>
        <taxon>Alveolata</taxon>
        <taxon>Ciliophora</taxon>
        <taxon>Intramacronucleata</taxon>
        <taxon>Oligohymenophorea</taxon>
        <taxon>Scuticociliatia</taxon>
        <taxon>Philasterida</taxon>
        <taxon>Pseudocohnilembidae</taxon>
        <taxon>Pseudocohnilembus</taxon>
    </lineage>
</organism>
<feature type="transmembrane region" description="Helical" evidence="3">
    <location>
        <begin position="28"/>
        <end position="55"/>
    </location>
</feature>
<keyword evidence="6" id="KW-1185">Reference proteome</keyword>
<dbReference type="GO" id="GO:0005811">
    <property type="term" value="C:lipid droplet"/>
    <property type="evidence" value="ECO:0007669"/>
    <property type="project" value="TreeGrafter"/>
</dbReference>
<evidence type="ECO:0000256" key="3">
    <source>
        <dbReference type="SAM" id="Phobius"/>
    </source>
</evidence>
<name>A0A0V0QY48_PSEPJ</name>
<dbReference type="Gene3D" id="3.40.50.720">
    <property type="entry name" value="NAD(P)-binding Rossmann-like Domain"/>
    <property type="match status" value="1"/>
</dbReference>
<evidence type="ECO:0000313" key="6">
    <source>
        <dbReference type="Proteomes" id="UP000054937"/>
    </source>
</evidence>
<dbReference type="InterPro" id="IPR036291">
    <property type="entry name" value="NAD(P)-bd_dom_sf"/>
</dbReference>
<dbReference type="InterPro" id="IPR005097">
    <property type="entry name" value="Sacchrp_dh_NADP-bd"/>
</dbReference>
<evidence type="ECO:0000313" key="5">
    <source>
        <dbReference type="EMBL" id="KRX06986.1"/>
    </source>
</evidence>
<dbReference type="EMBL" id="LDAU01000090">
    <property type="protein sequence ID" value="KRX06986.1"/>
    <property type="molecule type" value="Genomic_DNA"/>
</dbReference>
<dbReference type="InterPro" id="IPR051276">
    <property type="entry name" value="Saccharopine_DH-like_oxidrdct"/>
</dbReference>
<dbReference type="PANTHER" id="PTHR12286:SF5">
    <property type="entry name" value="SACCHAROPINE DEHYDROGENASE-LIKE OXIDOREDUCTASE"/>
    <property type="match status" value="1"/>
</dbReference>
<sequence>MNKDLSFEDAEKLINVKIRQSENLQQKLRALFCVLVFVPIFLFVLLPIVIIYKIYSLITKKKKSTKKTQITDQVPEIELLDKKETQNRKFDVVIYGATGFTGTLAAKYFAENYSLANVKWAIAGRSTQKLAALKENLVSLNQDLKNLEILVAESQDVEQLRKIVNDTKVVISLAGPFAKYGSILVQLCALYGTHYADITGEVSWVRQMIAKYDDKAVRSGAKIINCSGADCIPWDILTMKMVEQAKKNFPQEEIKIVQHVDFMNGGVSGGTFTTLQYSLTNPIKTSSLGYDPLQKAIGEDKKIEKKHTSSFPFIGYEKKIRKFVGKFFNAQVNSAIIKRSNILLNYSDKLVYKESLVYNNLFDLIINQAFALLMGSMIMCKPLWDLLYPLVLPQTGQGPTDEQMNMGYMKLQSYVYNGKGQTLSKGQFLITKDPGYIETAKMVCETGIALLELKDKKNIQGGFFTPASGLGQQILDRLINKQMFIKVE</sequence>
<feature type="domain" description="Saccharopine dehydrogenase NADP binding" evidence="4">
    <location>
        <begin position="92"/>
        <end position="222"/>
    </location>
</feature>
<comment type="caution">
    <text evidence="5">The sequence shown here is derived from an EMBL/GenBank/DDBJ whole genome shotgun (WGS) entry which is preliminary data.</text>
</comment>
<dbReference type="GO" id="GO:0005886">
    <property type="term" value="C:plasma membrane"/>
    <property type="evidence" value="ECO:0007669"/>
    <property type="project" value="TreeGrafter"/>
</dbReference>
<dbReference type="GO" id="GO:0005739">
    <property type="term" value="C:mitochondrion"/>
    <property type="evidence" value="ECO:0007669"/>
    <property type="project" value="TreeGrafter"/>
</dbReference>
<dbReference type="Pfam" id="PF03435">
    <property type="entry name" value="Sacchrp_dh_NADP"/>
    <property type="match status" value="1"/>
</dbReference>
<protein>
    <recommendedName>
        <fullName evidence="4">Saccharopine dehydrogenase NADP binding domain-containing protein</fullName>
    </recommendedName>
</protein>
<evidence type="ECO:0000256" key="2">
    <source>
        <dbReference type="SAM" id="Coils"/>
    </source>
</evidence>
<evidence type="ECO:0000256" key="1">
    <source>
        <dbReference type="ARBA" id="ARBA00038048"/>
    </source>
</evidence>
<keyword evidence="3" id="KW-1133">Transmembrane helix</keyword>
<dbReference type="InParanoid" id="A0A0V0QY48"/>
<keyword evidence="3" id="KW-0812">Transmembrane</keyword>
<proteinExistence type="inferred from homology"/>
<comment type="similarity">
    <text evidence="1">Belongs to the saccharopine dehydrogenase family.</text>
</comment>
<dbReference type="Proteomes" id="UP000054937">
    <property type="component" value="Unassembled WGS sequence"/>
</dbReference>
<dbReference type="SUPFAM" id="SSF51735">
    <property type="entry name" value="NAD(P)-binding Rossmann-fold domains"/>
    <property type="match status" value="1"/>
</dbReference>
<gene>
    <name evidence="5" type="ORF">PPERSA_07149</name>
</gene>
<reference evidence="5 6" key="1">
    <citation type="journal article" date="2015" name="Sci. Rep.">
        <title>Genome of the facultative scuticociliatosis pathogen Pseudocohnilembus persalinus provides insight into its virulence through horizontal gene transfer.</title>
        <authorList>
            <person name="Xiong J."/>
            <person name="Wang G."/>
            <person name="Cheng J."/>
            <person name="Tian M."/>
            <person name="Pan X."/>
            <person name="Warren A."/>
            <person name="Jiang C."/>
            <person name="Yuan D."/>
            <person name="Miao W."/>
        </authorList>
    </citation>
    <scope>NUCLEOTIDE SEQUENCE [LARGE SCALE GENOMIC DNA]</scope>
    <source>
        <strain evidence="5">36N120E</strain>
    </source>
</reference>